<dbReference type="InterPro" id="IPR036291">
    <property type="entry name" value="NAD(P)-bd_dom_sf"/>
</dbReference>
<dbReference type="Proteomes" id="UP000186168">
    <property type="component" value="Unassembled WGS sequence"/>
</dbReference>
<dbReference type="SUPFAM" id="SSF51735">
    <property type="entry name" value="NAD(P)-binding Rossmann-fold domains"/>
    <property type="match status" value="1"/>
</dbReference>
<proteinExistence type="predicted"/>
<comment type="caution">
    <text evidence="2">The sequence shown here is derived from an EMBL/GenBank/DDBJ whole genome shotgun (WGS) entry which is preliminary data.</text>
</comment>
<gene>
    <name evidence="2" type="ORF">SPAR_41294</name>
</gene>
<sequence length="90" mass="9659">MTAWQPLVRVAEIRAGQRGLVHAAGGGIGQRGVLLDARGTGPDRDPIRARAWERGLRYVEGRRDQPSSPGGVPQLVPPGPSNPTELMKSR</sequence>
<accession>A0A1R1S599</accession>
<evidence type="ECO:0000313" key="2">
    <source>
        <dbReference type="EMBL" id="OMI33444.1"/>
    </source>
</evidence>
<keyword evidence="3" id="KW-1185">Reference proteome</keyword>
<dbReference type="Gene3D" id="3.40.50.720">
    <property type="entry name" value="NAD(P)-binding Rossmann-like Domain"/>
    <property type="match status" value="1"/>
</dbReference>
<dbReference type="AlphaFoldDB" id="A0A1R1S599"/>
<dbReference type="EMBL" id="ASQP01000533">
    <property type="protein sequence ID" value="OMI33444.1"/>
    <property type="molecule type" value="Genomic_DNA"/>
</dbReference>
<reference evidence="2 3" key="1">
    <citation type="submission" date="2013-05" db="EMBL/GenBank/DDBJ databases">
        <title>Genome sequence of Streptomyces sparsogenes DSM 40356.</title>
        <authorList>
            <person name="Coyne S."/>
            <person name="Seebeck F.P."/>
        </authorList>
    </citation>
    <scope>NUCLEOTIDE SEQUENCE [LARGE SCALE GENOMIC DNA]</scope>
    <source>
        <strain evidence="2 3">DSM 40356</strain>
    </source>
</reference>
<feature type="region of interest" description="Disordered" evidence="1">
    <location>
        <begin position="58"/>
        <end position="90"/>
    </location>
</feature>
<organism evidence="2 3">
    <name type="scientific">Streptomyces sparsogenes DSM 40356</name>
    <dbReference type="NCBI Taxonomy" id="1331668"/>
    <lineage>
        <taxon>Bacteria</taxon>
        <taxon>Bacillati</taxon>
        <taxon>Actinomycetota</taxon>
        <taxon>Actinomycetes</taxon>
        <taxon>Kitasatosporales</taxon>
        <taxon>Streptomycetaceae</taxon>
        <taxon>Streptomyces</taxon>
    </lineage>
</organism>
<dbReference type="STRING" id="67365.GCA_001704635_05380"/>
<protein>
    <submittedName>
        <fullName evidence="2">Dehydrogenase</fullName>
    </submittedName>
</protein>
<name>A0A1R1S599_9ACTN</name>
<evidence type="ECO:0000313" key="3">
    <source>
        <dbReference type="Proteomes" id="UP000186168"/>
    </source>
</evidence>
<evidence type="ECO:0000256" key="1">
    <source>
        <dbReference type="SAM" id="MobiDB-lite"/>
    </source>
</evidence>